<dbReference type="Pfam" id="PF02146">
    <property type="entry name" value="SIR2"/>
    <property type="match status" value="1"/>
</dbReference>
<keyword evidence="1" id="KW-0808">Transferase</keyword>
<dbReference type="Proteomes" id="UP000664859">
    <property type="component" value="Unassembled WGS sequence"/>
</dbReference>
<dbReference type="Gene3D" id="3.30.1600.10">
    <property type="entry name" value="SIR2/SIRT2 'Small Domain"/>
    <property type="match status" value="1"/>
</dbReference>
<dbReference type="PANTHER" id="PTHR11085">
    <property type="entry name" value="NAD-DEPENDENT PROTEIN DEACYLASE SIRTUIN-5, MITOCHONDRIAL-RELATED"/>
    <property type="match status" value="1"/>
</dbReference>
<reference evidence="5" key="1">
    <citation type="submission" date="2021-02" db="EMBL/GenBank/DDBJ databases">
        <title>First Annotated Genome of the Yellow-green Alga Tribonema minus.</title>
        <authorList>
            <person name="Mahan K.M."/>
        </authorList>
    </citation>
    <scope>NUCLEOTIDE SEQUENCE</scope>
    <source>
        <strain evidence="5">UTEX B ZZ1240</strain>
    </source>
</reference>
<dbReference type="InterPro" id="IPR026590">
    <property type="entry name" value="Ssirtuin_cat_dom"/>
</dbReference>
<dbReference type="OrthoDB" id="424302at2759"/>
<comment type="caution">
    <text evidence="3">Lacks conserved residue(s) required for the propagation of feature annotation.</text>
</comment>
<proteinExistence type="predicted"/>
<evidence type="ECO:0000313" key="5">
    <source>
        <dbReference type="EMBL" id="KAG5177402.1"/>
    </source>
</evidence>
<organism evidence="5 6">
    <name type="scientific">Tribonema minus</name>
    <dbReference type="NCBI Taxonomy" id="303371"/>
    <lineage>
        <taxon>Eukaryota</taxon>
        <taxon>Sar</taxon>
        <taxon>Stramenopiles</taxon>
        <taxon>Ochrophyta</taxon>
        <taxon>PX clade</taxon>
        <taxon>Xanthophyceae</taxon>
        <taxon>Tribonematales</taxon>
        <taxon>Tribonemataceae</taxon>
        <taxon>Tribonema</taxon>
    </lineage>
</organism>
<keyword evidence="2" id="KW-0520">NAD</keyword>
<evidence type="ECO:0000256" key="3">
    <source>
        <dbReference type="PROSITE-ProRule" id="PRU00236"/>
    </source>
</evidence>
<accession>A0A836C9Q0</accession>
<evidence type="ECO:0000313" key="6">
    <source>
        <dbReference type="Proteomes" id="UP000664859"/>
    </source>
</evidence>
<dbReference type="PROSITE" id="PS50305">
    <property type="entry name" value="SIRTUIN"/>
    <property type="match status" value="1"/>
</dbReference>
<comment type="caution">
    <text evidence="5">The sequence shown here is derived from an EMBL/GenBank/DDBJ whole genome shotgun (WGS) entry which is preliminary data.</text>
</comment>
<feature type="domain" description="Deacetylase sirtuin-type" evidence="4">
    <location>
        <begin position="1"/>
        <end position="233"/>
    </location>
</feature>
<name>A0A836C9Q0_9STRA</name>
<dbReference type="PANTHER" id="PTHR11085:SF4">
    <property type="entry name" value="NAD-DEPENDENT PROTEIN DEACYLASE"/>
    <property type="match status" value="1"/>
</dbReference>
<evidence type="ECO:0000256" key="2">
    <source>
        <dbReference type="ARBA" id="ARBA00023027"/>
    </source>
</evidence>
<dbReference type="GO" id="GO:0070403">
    <property type="term" value="F:NAD+ binding"/>
    <property type="evidence" value="ECO:0007669"/>
    <property type="project" value="InterPro"/>
</dbReference>
<dbReference type="GO" id="GO:0017136">
    <property type="term" value="F:histone deacetylase activity, NAD-dependent"/>
    <property type="evidence" value="ECO:0007669"/>
    <property type="project" value="TreeGrafter"/>
</dbReference>
<evidence type="ECO:0000256" key="1">
    <source>
        <dbReference type="ARBA" id="ARBA00022679"/>
    </source>
</evidence>
<protein>
    <submittedName>
        <fullName evidence="5">Silent information regulator protein Sir2</fullName>
    </submittedName>
</protein>
<dbReference type="InterPro" id="IPR050134">
    <property type="entry name" value="NAD-dep_sirtuin_deacylases"/>
</dbReference>
<dbReference type="InterPro" id="IPR003000">
    <property type="entry name" value="Sirtuin"/>
</dbReference>
<dbReference type="SUPFAM" id="SSF52467">
    <property type="entry name" value="DHS-like NAD/FAD-binding domain"/>
    <property type="match status" value="1"/>
</dbReference>
<keyword evidence="6" id="KW-1185">Reference proteome</keyword>
<dbReference type="EMBL" id="JAFCMP010000525">
    <property type="protein sequence ID" value="KAG5177402.1"/>
    <property type="molecule type" value="Genomic_DNA"/>
</dbReference>
<evidence type="ECO:0000259" key="4">
    <source>
        <dbReference type="PROSITE" id="PS50305"/>
    </source>
</evidence>
<dbReference type="Gene3D" id="3.40.50.1220">
    <property type="entry name" value="TPP-binding domain"/>
    <property type="match status" value="1"/>
</dbReference>
<dbReference type="InterPro" id="IPR026591">
    <property type="entry name" value="Sirtuin_cat_small_dom_sf"/>
</dbReference>
<gene>
    <name evidence="5" type="ORF">JKP88DRAFT_256673</name>
</gene>
<dbReference type="InterPro" id="IPR029035">
    <property type="entry name" value="DHS-like_NAD/FAD-binding_dom"/>
</dbReference>
<sequence length="248" mass="26739">MANLPRVTILSGAGLSAPSGIPTFRDNNGLWENFRVEELATPEAWRADQDRVTRFYDWRRANTRACQPNEAHKALERLQAAWGPDRVTHVTQNVDGMMARLSAPALEMHGSNERLRCGRDARHPCVPAPLGSSAACACAACGAALRPDVVWFGETPRHLEAIDAAVACADLFVSVGTSGTVYPAAGLVHRARECGVRTLEVNPKPTPGGNFDAVLSGSADVVLPRLVRRWLETGTLAVDLEDEQHGDA</sequence>
<dbReference type="AlphaFoldDB" id="A0A836C9Q0"/>